<name>A0AAN8XC64_HALRR</name>
<dbReference type="GO" id="GO:0045494">
    <property type="term" value="P:photoreceptor cell maintenance"/>
    <property type="evidence" value="ECO:0007669"/>
    <property type="project" value="UniProtKB-ARBA"/>
</dbReference>
<evidence type="ECO:0000256" key="2">
    <source>
        <dbReference type="ARBA" id="ARBA00022606"/>
    </source>
</evidence>
<dbReference type="FunFam" id="2.60.40.840:FF:000002">
    <property type="entry name" value="Arrestin 3"/>
    <property type="match status" value="1"/>
</dbReference>
<keyword evidence="2" id="KW-0716">Sensory transduction</keyword>
<dbReference type="PRINTS" id="PR00309">
    <property type="entry name" value="ARRESTIN"/>
</dbReference>
<gene>
    <name evidence="4" type="primary">Arr2_2</name>
    <name evidence="4" type="ORF">SK128_006292</name>
</gene>
<dbReference type="GO" id="GO:0016060">
    <property type="term" value="P:negative regulation of phospholipase C-activating phototransduction signaling pathway"/>
    <property type="evidence" value="ECO:0007669"/>
    <property type="project" value="UniProtKB-ARBA"/>
</dbReference>
<protein>
    <submittedName>
        <fullName evidence="4">Arrestin (Or S-antigen), C-terminal domain</fullName>
    </submittedName>
</protein>
<evidence type="ECO:0000313" key="4">
    <source>
        <dbReference type="EMBL" id="KAK7078648.1"/>
    </source>
</evidence>
<dbReference type="GO" id="GO:0001664">
    <property type="term" value="F:G protein-coupled receptor binding"/>
    <property type="evidence" value="ECO:0007669"/>
    <property type="project" value="TreeGrafter"/>
</dbReference>
<dbReference type="AlphaFoldDB" id="A0AAN8XC64"/>
<dbReference type="InterPro" id="IPR011022">
    <property type="entry name" value="Arrestin_C-like"/>
</dbReference>
<dbReference type="GO" id="GO:0002031">
    <property type="term" value="P:G protein-coupled receptor internalization"/>
    <property type="evidence" value="ECO:0007669"/>
    <property type="project" value="TreeGrafter"/>
</dbReference>
<keyword evidence="5" id="KW-1185">Reference proteome</keyword>
<dbReference type="GO" id="GO:0005737">
    <property type="term" value="C:cytoplasm"/>
    <property type="evidence" value="ECO:0007669"/>
    <property type="project" value="TreeGrafter"/>
</dbReference>
<dbReference type="Gene3D" id="2.60.40.840">
    <property type="match status" value="1"/>
</dbReference>
<dbReference type="GO" id="GO:0007165">
    <property type="term" value="P:signal transduction"/>
    <property type="evidence" value="ECO:0007669"/>
    <property type="project" value="InterPro"/>
</dbReference>
<dbReference type="InterPro" id="IPR000698">
    <property type="entry name" value="Arrestin"/>
</dbReference>
<dbReference type="Pfam" id="PF02752">
    <property type="entry name" value="Arrestin_C"/>
    <property type="match status" value="1"/>
</dbReference>
<sequence length="383" mass="41619">MVNAVKVFKKTAPNGKITVYLGRRDFVDNTLNTEPVDGVVVVDNDYLRGRRVYAAVTVTYRFGREEDEVMGLNFSKELTLCSQQIYPCTSTLEPTNVQDRLMKKLGANAYPFAITVPENAPVSVQLHSGEEESSKPLGVIYELCVFVGDNADERPHKRNSVNLAVRKIQFAPAGGSKRQPSTLVSKGFALSSGKINMEVTLDKELFYHGEQVKANLSINNGSKKTVKNMKCAVIQHIELTMTNNQFTREIACLESKEGCPITPGTNLQKSFTLVPLASSNKSKFGIALDGKLKDSDANLASSTLVSDGKCTGDANGIIVSYSLRVKLNCGAIGGELVGDLPFKLVHPAPGMTAKEPAGGYTGGEDLEFEDFARLRRGQSIDQN</sequence>
<dbReference type="SMART" id="SM01017">
    <property type="entry name" value="Arrestin_C"/>
    <property type="match status" value="1"/>
</dbReference>
<dbReference type="InterPro" id="IPR014753">
    <property type="entry name" value="Arrestin_N"/>
</dbReference>
<dbReference type="InterPro" id="IPR011021">
    <property type="entry name" value="Arrestin-like_N"/>
</dbReference>
<reference evidence="4 5" key="1">
    <citation type="submission" date="2023-11" db="EMBL/GenBank/DDBJ databases">
        <title>Halocaridina rubra genome assembly.</title>
        <authorList>
            <person name="Smith C."/>
        </authorList>
    </citation>
    <scope>NUCLEOTIDE SEQUENCE [LARGE SCALE GENOMIC DNA]</scope>
    <source>
        <strain evidence="4">EP-1</strain>
        <tissue evidence="4">Whole</tissue>
    </source>
</reference>
<dbReference type="InterPro" id="IPR014752">
    <property type="entry name" value="Arrestin-like_C"/>
</dbReference>
<dbReference type="Gene3D" id="2.60.40.640">
    <property type="match status" value="1"/>
</dbReference>
<dbReference type="PANTHER" id="PTHR11792:SF23">
    <property type="entry name" value="PHOSRESTIN-1"/>
    <property type="match status" value="1"/>
</dbReference>
<accession>A0AAN8XC64</accession>
<evidence type="ECO:0000313" key="5">
    <source>
        <dbReference type="Proteomes" id="UP001381693"/>
    </source>
</evidence>
<dbReference type="InterPro" id="IPR014756">
    <property type="entry name" value="Ig_E-set"/>
</dbReference>
<evidence type="ECO:0000259" key="3">
    <source>
        <dbReference type="SMART" id="SM01017"/>
    </source>
</evidence>
<dbReference type="PANTHER" id="PTHR11792">
    <property type="entry name" value="ARRESTIN"/>
    <property type="match status" value="1"/>
</dbReference>
<organism evidence="4 5">
    <name type="scientific">Halocaridina rubra</name>
    <name type="common">Hawaiian red shrimp</name>
    <dbReference type="NCBI Taxonomy" id="373956"/>
    <lineage>
        <taxon>Eukaryota</taxon>
        <taxon>Metazoa</taxon>
        <taxon>Ecdysozoa</taxon>
        <taxon>Arthropoda</taxon>
        <taxon>Crustacea</taxon>
        <taxon>Multicrustacea</taxon>
        <taxon>Malacostraca</taxon>
        <taxon>Eumalacostraca</taxon>
        <taxon>Eucarida</taxon>
        <taxon>Decapoda</taxon>
        <taxon>Pleocyemata</taxon>
        <taxon>Caridea</taxon>
        <taxon>Atyoidea</taxon>
        <taxon>Atyidae</taxon>
        <taxon>Halocaridina</taxon>
    </lineage>
</organism>
<dbReference type="SUPFAM" id="SSF81296">
    <property type="entry name" value="E set domains"/>
    <property type="match status" value="2"/>
</dbReference>
<comment type="similarity">
    <text evidence="1">Belongs to the arrestin family.</text>
</comment>
<dbReference type="Pfam" id="PF00339">
    <property type="entry name" value="Arrestin_N"/>
    <property type="match status" value="1"/>
</dbReference>
<dbReference type="Proteomes" id="UP001381693">
    <property type="component" value="Unassembled WGS sequence"/>
</dbReference>
<evidence type="ECO:0000256" key="1">
    <source>
        <dbReference type="ARBA" id="ARBA00005298"/>
    </source>
</evidence>
<dbReference type="EMBL" id="JAXCGZ010007724">
    <property type="protein sequence ID" value="KAK7078648.1"/>
    <property type="molecule type" value="Genomic_DNA"/>
</dbReference>
<dbReference type="GO" id="GO:0007608">
    <property type="term" value="P:sensory perception of smell"/>
    <property type="evidence" value="ECO:0007669"/>
    <property type="project" value="UniProtKB-ARBA"/>
</dbReference>
<comment type="caution">
    <text evidence="4">The sequence shown here is derived from an EMBL/GenBank/DDBJ whole genome shotgun (WGS) entry which is preliminary data.</text>
</comment>
<feature type="domain" description="Arrestin C-terminal-like" evidence="3">
    <location>
        <begin position="191"/>
        <end position="349"/>
    </location>
</feature>
<proteinExistence type="inferred from homology"/>